<dbReference type="SUPFAM" id="SSF53383">
    <property type="entry name" value="PLP-dependent transferases"/>
    <property type="match status" value="1"/>
</dbReference>
<evidence type="ECO:0000256" key="2">
    <source>
        <dbReference type="ARBA" id="ARBA00006966"/>
    </source>
</evidence>
<dbReference type="AlphaFoldDB" id="W4LWM2"/>
<comment type="similarity">
    <text evidence="2">Belongs to the threonine aldolase family.</text>
</comment>
<dbReference type="InterPro" id="IPR015424">
    <property type="entry name" value="PyrdxlP-dep_Trfase"/>
</dbReference>
<proteinExistence type="inferred from homology"/>
<evidence type="ECO:0000313" key="6">
    <source>
        <dbReference type="Proteomes" id="UP000019141"/>
    </source>
</evidence>
<dbReference type="GO" id="GO:0006545">
    <property type="term" value="P:glycine biosynthetic process"/>
    <property type="evidence" value="ECO:0007669"/>
    <property type="project" value="TreeGrafter"/>
</dbReference>
<gene>
    <name evidence="5" type="ORF">ETSY1_04555</name>
</gene>
<evidence type="ECO:0000259" key="4">
    <source>
        <dbReference type="Pfam" id="PF01212"/>
    </source>
</evidence>
<dbReference type="InterPro" id="IPR001597">
    <property type="entry name" value="ArAA_b-elim_lyase/Thr_aldolase"/>
</dbReference>
<dbReference type="GO" id="GO:0008732">
    <property type="term" value="F:L-allo-threonine aldolase activity"/>
    <property type="evidence" value="ECO:0007669"/>
    <property type="project" value="TreeGrafter"/>
</dbReference>
<dbReference type="Gene3D" id="3.40.640.10">
    <property type="entry name" value="Type I PLP-dependent aspartate aminotransferase-like (Major domain)"/>
    <property type="match status" value="1"/>
</dbReference>
<dbReference type="EMBL" id="AZHW01000171">
    <property type="protein sequence ID" value="ETX02166.1"/>
    <property type="molecule type" value="Genomic_DNA"/>
</dbReference>
<dbReference type="InterPro" id="IPR015421">
    <property type="entry name" value="PyrdxlP-dep_Trfase_major"/>
</dbReference>
<dbReference type="Proteomes" id="UP000019141">
    <property type="component" value="Unassembled WGS sequence"/>
</dbReference>
<comment type="caution">
    <text evidence="5">The sequence shown here is derived from an EMBL/GenBank/DDBJ whole genome shotgun (WGS) entry which is preliminary data.</text>
</comment>
<accession>W4LWM2</accession>
<dbReference type="PATRIC" id="fig|1429438.4.peg.1060"/>
<evidence type="ECO:0000256" key="1">
    <source>
        <dbReference type="ARBA" id="ARBA00001933"/>
    </source>
</evidence>
<name>W4LWM2_ENTF1</name>
<dbReference type="PANTHER" id="PTHR48097:SF9">
    <property type="entry name" value="L-THREONINE ALDOLASE"/>
    <property type="match status" value="1"/>
</dbReference>
<protein>
    <recommendedName>
        <fullName evidence="4">Aromatic amino acid beta-eliminating lyase/threonine aldolase domain-containing protein</fullName>
    </recommendedName>
</protein>
<keyword evidence="6" id="KW-1185">Reference proteome</keyword>
<reference evidence="5 6" key="1">
    <citation type="journal article" date="2014" name="Nature">
        <title>An environmental bacterial taxon with a large and distinct metabolic repertoire.</title>
        <authorList>
            <person name="Wilson M.C."/>
            <person name="Mori T."/>
            <person name="Ruckert C."/>
            <person name="Uria A.R."/>
            <person name="Helf M.J."/>
            <person name="Takada K."/>
            <person name="Gernert C."/>
            <person name="Steffens U.A."/>
            <person name="Heycke N."/>
            <person name="Schmitt S."/>
            <person name="Rinke C."/>
            <person name="Helfrich E.J."/>
            <person name="Brachmann A.O."/>
            <person name="Gurgui C."/>
            <person name="Wakimoto T."/>
            <person name="Kracht M."/>
            <person name="Crusemann M."/>
            <person name="Hentschel U."/>
            <person name="Abe I."/>
            <person name="Matsunaga S."/>
            <person name="Kalinowski J."/>
            <person name="Takeyama H."/>
            <person name="Piel J."/>
        </authorList>
    </citation>
    <scope>NUCLEOTIDE SEQUENCE [LARGE SCALE GENOMIC DNA]</scope>
    <source>
        <strain evidence="6">TSY1</strain>
    </source>
</reference>
<dbReference type="Pfam" id="PF01212">
    <property type="entry name" value="Beta_elim_lyase"/>
    <property type="match status" value="1"/>
</dbReference>
<dbReference type="PANTHER" id="PTHR48097">
    <property type="entry name" value="L-THREONINE ALDOLASE-RELATED"/>
    <property type="match status" value="1"/>
</dbReference>
<comment type="cofactor">
    <cofactor evidence="1">
        <name>pyridoxal 5'-phosphate</name>
        <dbReference type="ChEBI" id="CHEBI:597326"/>
    </cofactor>
</comment>
<dbReference type="InterPro" id="IPR006311">
    <property type="entry name" value="TAT_signal"/>
</dbReference>
<feature type="domain" description="Aromatic amino acid beta-eliminating lyase/threonine aldolase" evidence="4">
    <location>
        <begin position="74"/>
        <end position="330"/>
    </location>
</feature>
<organism evidence="5 6">
    <name type="scientific">Entotheonella factor</name>
    <dbReference type="NCBI Taxonomy" id="1429438"/>
    <lineage>
        <taxon>Bacteria</taxon>
        <taxon>Pseudomonadati</taxon>
        <taxon>Nitrospinota/Tectimicrobiota group</taxon>
        <taxon>Candidatus Tectimicrobiota</taxon>
        <taxon>Candidatus Entotheonellia</taxon>
        <taxon>Candidatus Entotheonellales</taxon>
        <taxon>Candidatus Entotheonellaceae</taxon>
        <taxon>Candidatus Entotheonella</taxon>
    </lineage>
</organism>
<keyword evidence="3" id="KW-0663">Pyridoxal phosphate</keyword>
<evidence type="ECO:0000313" key="5">
    <source>
        <dbReference type="EMBL" id="ETX02166.1"/>
    </source>
</evidence>
<evidence type="ECO:0000256" key="3">
    <source>
        <dbReference type="ARBA" id="ARBA00022898"/>
    </source>
</evidence>
<dbReference type="GO" id="GO:0006567">
    <property type="term" value="P:L-threonine catabolic process"/>
    <property type="evidence" value="ECO:0007669"/>
    <property type="project" value="TreeGrafter"/>
</dbReference>
<dbReference type="HOGENOM" id="CLU_029381_0_4_7"/>
<sequence length="388" mass="42773">MPHLGRRDILKLGGMLAATGLPAAQAASPHASTLKALEPVQHTVNFIYDGLHLTPLEYTHILQQYTESGDLQPDNYSNGGIIQELEQTFARLLGKESAVFMPTGTLANHIAMRELAGPQRRVIVQAESHIYNDCGDCAQTLSGLNLIPLGPHQAGFTLEDIQDVLHTMSSGRVETQIGVISIETPVRRQHDTMFGFDEIRRIAHAARQMGIRLHLDGARLFVEAVHTGISPAQYAALFDTVYVSLYKCFNAASGAILAGTQAFTENLYHVRRMFGGGMPQVWPCAAVALHFANGFLDDYRAAWQRAEALFQRLDAHPAFQVEYLPNGTHIVNLHVDTADLNAFRDKLYQRQIHLLPAPRGQQMLTLKINPSLNRASGRDIAQAFIAAL</sequence>
<dbReference type="PROSITE" id="PS51318">
    <property type="entry name" value="TAT"/>
    <property type="match status" value="1"/>
</dbReference>
<dbReference type="GO" id="GO:0005829">
    <property type="term" value="C:cytosol"/>
    <property type="evidence" value="ECO:0007669"/>
    <property type="project" value="TreeGrafter"/>
</dbReference>